<proteinExistence type="predicted"/>
<dbReference type="InterPro" id="IPR013740">
    <property type="entry name" value="Redoxin"/>
</dbReference>
<keyword evidence="8" id="KW-1185">Reference proteome</keyword>
<comment type="caution">
    <text evidence="7">The sequence shown here is derived from an EMBL/GenBank/DDBJ whole genome shotgun (WGS) entry which is preliminary data.</text>
</comment>
<evidence type="ECO:0000256" key="5">
    <source>
        <dbReference type="SAM" id="SignalP"/>
    </source>
</evidence>
<keyword evidence="2" id="KW-0201">Cytochrome c-type biogenesis</keyword>
<name>A0A6N8J7T9_9BACT</name>
<dbReference type="Pfam" id="PF08534">
    <property type="entry name" value="Redoxin"/>
    <property type="match status" value="1"/>
</dbReference>
<dbReference type="InterPro" id="IPR050553">
    <property type="entry name" value="Thioredoxin_ResA/DsbE_sf"/>
</dbReference>
<organism evidence="7 8">
    <name type="scientific">Chitinophaga oryziterrae</name>
    <dbReference type="NCBI Taxonomy" id="1031224"/>
    <lineage>
        <taxon>Bacteria</taxon>
        <taxon>Pseudomonadati</taxon>
        <taxon>Bacteroidota</taxon>
        <taxon>Chitinophagia</taxon>
        <taxon>Chitinophagales</taxon>
        <taxon>Chitinophagaceae</taxon>
        <taxon>Chitinophaga</taxon>
    </lineage>
</organism>
<keyword evidence="4" id="KW-0676">Redox-active center</keyword>
<dbReference type="InterPro" id="IPR036249">
    <property type="entry name" value="Thioredoxin-like_sf"/>
</dbReference>
<feature type="signal peptide" evidence="5">
    <location>
        <begin position="1"/>
        <end position="28"/>
    </location>
</feature>
<evidence type="ECO:0000256" key="2">
    <source>
        <dbReference type="ARBA" id="ARBA00022748"/>
    </source>
</evidence>
<evidence type="ECO:0000256" key="3">
    <source>
        <dbReference type="ARBA" id="ARBA00023157"/>
    </source>
</evidence>
<dbReference type="GO" id="GO:0017004">
    <property type="term" value="P:cytochrome complex assembly"/>
    <property type="evidence" value="ECO:0007669"/>
    <property type="project" value="UniProtKB-KW"/>
</dbReference>
<keyword evidence="5" id="KW-0732">Signal</keyword>
<evidence type="ECO:0000256" key="4">
    <source>
        <dbReference type="ARBA" id="ARBA00023284"/>
    </source>
</evidence>
<dbReference type="PROSITE" id="PS51352">
    <property type="entry name" value="THIOREDOXIN_2"/>
    <property type="match status" value="1"/>
</dbReference>
<dbReference type="InterPro" id="IPR013766">
    <property type="entry name" value="Thioredoxin_domain"/>
</dbReference>
<feature type="domain" description="Thioredoxin" evidence="6">
    <location>
        <begin position="350"/>
        <end position="489"/>
    </location>
</feature>
<dbReference type="GO" id="GO:0030313">
    <property type="term" value="C:cell envelope"/>
    <property type="evidence" value="ECO:0007669"/>
    <property type="project" value="UniProtKB-SubCell"/>
</dbReference>
<dbReference type="PANTHER" id="PTHR42852:SF6">
    <property type="entry name" value="THIOL:DISULFIDE INTERCHANGE PROTEIN DSBE"/>
    <property type="match status" value="1"/>
</dbReference>
<dbReference type="CDD" id="cd02966">
    <property type="entry name" value="TlpA_like_family"/>
    <property type="match status" value="1"/>
</dbReference>
<dbReference type="AlphaFoldDB" id="A0A6N8J7T9"/>
<dbReference type="GO" id="GO:0016491">
    <property type="term" value="F:oxidoreductase activity"/>
    <property type="evidence" value="ECO:0007669"/>
    <property type="project" value="InterPro"/>
</dbReference>
<accession>A0A6N8J7T9</accession>
<feature type="chain" id="PRO_5026982560" evidence="5">
    <location>
        <begin position="29"/>
        <end position="489"/>
    </location>
</feature>
<keyword evidence="3" id="KW-1015">Disulfide bond</keyword>
<dbReference type="SUPFAM" id="SSF52833">
    <property type="entry name" value="Thioredoxin-like"/>
    <property type="match status" value="1"/>
</dbReference>
<comment type="subcellular location">
    <subcellularLocation>
        <location evidence="1">Cell envelope</location>
    </subcellularLocation>
</comment>
<gene>
    <name evidence="7" type="ORF">GO495_06775</name>
</gene>
<protein>
    <submittedName>
        <fullName evidence="7">Redoxin domain-containing protein</fullName>
    </submittedName>
</protein>
<sequence length="489" mass="55718">MTKINFRFPCFLRSVGCFIFFPCFSVFAQVDVAPPVEKISHLPADSTVLNFKNETQKGLKVSVAFNPFLPANQTVDTAFSVAKDASIVLTIDRPQLVSLVVDSVKEYKVFLSPKDTLTVAFMGNHLEFEGTSLAINAYYQAKKLALYFYSATERTYRLNPQFTLQEALAAIDHHYVREMSFLLLKEKLLPAWFVTKERELILMNAQTAKFMFASAKQIPYTELVAADSSLKRLVLEPRSALNKRERGFYNLLCYGYFKKVADVNTEPYTLRYRKVLTALKLDGAEPDVLELFNTYWLSFMIPYTGNVAALNDYQLLWNELRPGFRTLWNERLVDRLLREKTDALQGLHVLKAGSVAPVIEGFDMDGKRVSTADLKGKWVYVDLWATWCTPCLQGLKLKKVLEFESLGKGLVVLNVCMQSKQDHWLSFLKKEKPDGLNWFVNAEQTSKIVDAYQVYGFPHYVLIKPDGSVFENEMAGPAQVKETLQGLLK</sequence>
<dbReference type="OrthoDB" id="983020at2"/>
<dbReference type="Proteomes" id="UP000468388">
    <property type="component" value="Unassembled WGS sequence"/>
</dbReference>
<dbReference type="EMBL" id="WRXO01000001">
    <property type="protein sequence ID" value="MVT40279.1"/>
    <property type="molecule type" value="Genomic_DNA"/>
</dbReference>
<dbReference type="Gene3D" id="3.40.30.10">
    <property type="entry name" value="Glutaredoxin"/>
    <property type="match status" value="1"/>
</dbReference>
<evidence type="ECO:0000256" key="1">
    <source>
        <dbReference type="ARBA" id="ARBA00004196"/>
    </source>
</evidence>
<evidence type="ECO:0000259" key="6">
    <source>
        <dbReference type="PROSITE" id="PS51352"/>
    </source>
</evidence>
<evidence type="ECO:0000313" key="8">
    <source>
        <dbReference type="Proteomes" id="UP000468388"/>
    </source>
</evidence>
<reference evidence="7 8" key="1">
    <citation type="submission" date="2019-12" db="EMBL/GenBank/DDBJ databases">
        <title>The draft genomic sequence of strain Chitinophaga oryziterrae JCM 16595.</title>
        <authorList>
            <person name="Zhang X."/>
        </authorList>
    </citation>
    <scope>NUCLEOTIDE SEQUENCE [LARGE SCALE GENOMIC DNA]</scope>
    <source>
        <strain evidence="7 8">JCM 16595</strain>
    </source>
</reference>
<evidence type="ECO:0000313" key="7">
    <source>
        <dbReference type="EMBL" id="MVT40279.1"/>
    </source>
</evidence>
<dbReference type="PANTHER" id="PTHR42852">
    <property type="entry name" value="THIOL:DISULFIDE INTERCHANGE PROTEIN DSBE"/>
    <property type="match status" value="1"/>
</dbReference>
<dbReference type="RefSeq" id="WP_157298906.1">
    <property type="nucleotide sequence ID" value="NZ_BAAAZB010000005.1"/>
</dbReference>